<evidence type="ECO:0000313" key="2">
    <source>
        <dbReference type="Proteomes" id="UP000094936"/>
    </source>
</evidence>
<sequence>MKERLIQRDYRVIDSRLQSRAVWIKRGQHVGKSGIIAKRKNGQFLVGGMDFESPVWLSESAVMYIGQLREKTLKIDTPLLPEHLRPKCCTKPPN</sequence>
<reference evidence="1 2" key="1">
    <citation type="submission" date="2016-05" db="EMBL/GenBank/DDBJ databases">
        <title>Genomic Taxonomy of the Vibrionaceae.</title>
        <authorList>
            <person name="Gomez-Gil B."/>
            <person name="Enciso-Ibarra J."/>
        </authorList>
    </citation>
    <scope>NUCLEOTIDE SEQUENCE [LARGE SCALE GENOMIC DNA]</scope>
    <source>
        <strain evidence="1 2">CAIM 1920</strain>
    </source>
</reference>
<keyword evidence="2" id="KW-1185">Reference proteome</keyword>
<accession>A0A1C3EDA3</accession>
<dbReference type="EMBL" id="LYBM01000039">
    <property type="protein sequence ID" value="ODA31232.1"/>
    <property type="molecule type" value="Genomic_DNA"/>
</dbReference>
<proteinExistence type="predicted"/>
<name>A0A1C3EDA3_9GAMM</name>
<comment type="caution">
    <text evidence="1">The sequence shown here is derived from an EMBL/GenBank/DDBJ whole genome shotgun (WGS) entry which is preliminary data.</text>
</comment>
<dbReference type="RefSeq" id="WP_068904731.1">
    <property type="nucleotide sequence ID" value="NZ_JBHUIF010000029.1"/>
</dbReference>
<dbReference type="OrthoDB" id="6238495at2"/>
<dbReference type="Proteomes" id="UP000094936">
    <property type="component" value="Unassembled WGS sequence"/>
</dbReference>
<dbReference type="AlphaFoldDB" id="A0A1C3EDA3"/>
<evidence type="ECO:0000313" key="1">
    <source>
        <dbReference type="EMBL" id="ODA31232.1"/>
    </source>
</evidence>
<organism evidence="1 2">
    <name type="scientific">Veronia pacifica</name>
    <dbReference type="NCBI Taxonomy" id="1080227"/>
    <lineage>
        <taxon>Bacteria</taxon>
        <taxon>Pseudomonadati</taxon>
        <taxon>Pseudomonadota</taxon>
        <taxon>Gammaproteobacteria</taxon>
        <taxon>Vibrionales</taxon>
        <taxon>Vibrionaceae</taxon>
        <taxon>Veronia</taxon>
    </lineage>
</organism>
<protein>
    <submittedName>
        <fullName evidence="1">Uncharacterized protein</fullName>
    </submittedName>
</protein>
<gene>
    <name evidence="1" type="ORF">A8L45_17885</name>
</gene>